<dbReference type="EMBL" id="BARS01000892">
    <property type="protein sequence ID" value="GAF83867.1"/>
    <property type="molecule type" value="Genomic_DNA"/>
</dbReference>
<accession>X0T6Q3</accession>
<protein>
    <submittedName>
        <fullName evidence="2">Uncharacterized protein</fullName>
    </submittedName>
</protein>
<sequence length="83" mass="9231">MRDHAGCGFLNPPMHNNVLEPFTGPSAKRSGHAANGQAWEPDLLEKWDSTALRTDSFDDKDRHTAGLNLDKQYPLIRSISSIL</sequence>
<organism evidence="2">
    <name type="scientific">marine sediment metagenome</name>
    <dbReference type="NCBI Taxonomy" id="412755"/>
    <lineage>
        <taxon>unclassified sequences</taxon>
        <taxon>metagenomes</taxon>
        <taxon>ecological metagenomes</taxon>
    </lineage>
</organism>
<proteinExistence type="predicted"/>
<reference evidence="2" key="1">
    <citation type="journal article" date="2014" name="Front. Microbiol.">
        <title>High frequency of phylogenetically diverse reductive dehalogenase-homologous genes in deep subseafloor sedimentary metagenomes.</title>
        <authorList>
            <person name="Kawai M."/>
            <person name="Futagami T."/>
            <person name="Toyoda A."/>
            <person name="Takaki Y."/>
            <person name="Nishi S."/>
            <person name="Hori S."/>
            <person name="Arai W."/>
            <person name="Tsubouchi T."/>
            <person name="Morono Y."/>
            <person name="Uchiyama I."/>
            <person name="Ito T."/>
            <person name="Fujiyama A."/>
            <person name="Inagaki F."/>
            <person name="Takami H."/>
        </authorList>
    </citation>
    <scope>NUCLEOTIDE SEQUENCE</scope>
    <source>
        <strain evidence="2">Expedition CK06-06</strain>
    </source>
</reference>
<comment type="caution">
    <text evidence="2">The sequence shown here is derived from an EMBL/GenBank/DDBJ whole genome shotgun (WGS) entry which is preliminary data.</text>
</comment>
<gene>
    <name evidence="2" type="ORF">S01H1_01945</name>
</gene>
<evidence type="ECO:0000256" key="1">
    <source>
        <dbReference type="SAM" id="MobiDB-lite"/>
    </source>
</evidence>
<evidence type="ECO:0000313" key="2">
    <source>
        <dbReference type="EMBL" id="GAF83867.1"/>
    </source>
</evidence>
<name>X0T6Q3_9ZZZZ</name>
<feature type="region of interest" description="Disordered" evidence="1">
    <location>
        <begin position="1"/>
        <end position="40"/>
    </location>
</feature>
<dbReference type="AlphaFoldDB" id="X0T6Q3"/>